<comment type="similarity">
    <text evidence="2">Belongs to the MotB family.</text>
</comment>
<evidence type="ECO:0000256" key="7">
    <source>
        <dbReference type="PROSITE-ProRule" id="PRU00473"/>
    </source>
</evidence>
<evidence type="ECO:0000256" key="3">
    <source>
        <dbReference type="ARBA" id="ARBA00022475"/>
    </source>
</evidence>
<evidence type="ECO:0000259" key="10">
    <source>
        <dbReference type="PROSITE" id="PS51123"/>
    </source>
</evidence>
<dbReference type="GO" id="GO:0005886">
    <property type="term" value="C:plasma membrane"/>
    <property type="evidence" value="ECO:0007669"/>
    <property type="project" value="UniProtKB-SubCell"/>
</dbReference>
<dbReference type="EMBL" id="JACHGK010000020">
    <property type="protein sequence ID" value="MBB6447348.1"/>
    <property type="molecule type" value="Genomic_DNA"/>
</dbReference>
<feature type="transmembrane region" description="Helical" evidence="9">
    <location>
        <begin position="21"/>
        <end position="41"/>
    </location>
</feature>
<feature type="region of interest" description="Disordered" evidence="8">
    <location>
        <begin position="63"/>
        <end position="96"/>
    </location>
</feature>
<accession>A0A7X0HV33</accession>
<dbReference type="NCBIfam" id="NF005831">
    <property type="entry name" value="PRK07734.1"/>
    <property type="match status" value="1"/>
</dbReference>
<dbReference type="SUPFAM" id="SSF103088">
    <property type="entry name" value="OmpA-like"/>
    <property type="match status" value="1"/>
</dbReference>
<dbReference type="Gene3D" id="3.30.1330.60">
    <property type="entry name" value="OmpA-like domain"/>
    <property type="match status" value="1"/>
</dbReference>
<keyword evidence="5 9" id="KW-1133">Transmembrane helix</keyword>
<feature type="domain" description="OmpA-like" evidence="10">
    <location>
        <begin position="125"/>
        <end position="247"/>
    </location>
</feature>
<dbReference type="RefSeq" id="WP_184529206.1">
    <property type="nucleotide sequence ID" value="NZ_JACHGK010000020.1"/>
</dbReference>
<comment type="subcellular location">
    <subcellularLocation>
        <location evidence="1">Cell membrane</location>
        <topology evidence="1">Single-pass membrane protein</topology>
    </subcellularLocation>
</comment>
<dbReference type="Pfam" id="PF13677">
    <property type="entry name" value="MotB_plug"/>
    <property type="match status" value="1"/>
</dbReference>
<keyword evidence="6 7" id="KW-0472">Membrane</keyword>
<keyword evidence="4 9" id="KW-0812">Transmembrane</keyword>
<dbReference type="PROSITE" id="PS51123">
    <property type="entry name" value="OMPA_2"/>
    <property type="match status" value="1"/>
</dbReference>
<gene>
    <name evidence="11" type="ORF">HNR53_004028</name>
</gene>
<dbReference type="InterPro" id="IPR036737">
    <property type="entry name" value="OmpA-like_sf"/>
</dbReference>
<comment type="caution">
    <text evidence="11">The sequence shown here is derived from an EMBL/GenBank/DDBJ whole genome shotgun (WGS) entry which is preliminary data.</text>
</comment>
<protein>
    <submittedName>
        <fullName evidence="11">Chemotaxis protein MotB</fullName>
    </submittedName>
</protein>
<organism evidence="11 12">
    <name type="scientific">Bacillus benzoevorans</name>
    <dbReference type="NCBI Taxonomy" id="1456"/>
    <lineage>
        <taxon>Bacteria</taxon>
        <taxon>Bacillati</taxon>
        <taxon>Bacillota</taxon>
        <taxon>Bacilli</taxon>
        <taxon>Bacillales</taxon>
        <taxon>Bacillaceae</taxon>
        <taxon>Bacillus</taxon>
    </lineage>
</organism>
<dbReference type="InterPro" id="IPR050330">
    <property type="entry name" value="Bact_OuterMem_StrucFunc"/>
</dbReference>
<dbReference type="AlphaFoldDB" id="A0A7X0HV33"/>
<evidence type="ECO:0000256" key="4">
    <source>
        <dbReference type="ARBA" id="ARBA00022692"/>
    </source>
</evidence>
<keyword evidence="12" id="KW-1185">Reference proteome</keyword>
<sequence>MRERRKKKADDHIDETWLLPYSDLLTLLVALFIVLFAMSSVDNDKFQSLSHAFNEELKGGTGLLEYPSPLPEGSLESSDKNSEKRPEQTSGQYEEQQKLGVIQNRVNAYIAENGLQNSLETSLTNEGLSVTIRDNILFDSGSADIRQENLTTAKEISNLLVMDVPRNIIVSGHTDNVPIKNAHYRSNWELSVMRAINFMRLLLENERLNPELFSANGHGEFDPIASNDTAAGRAQNRRVEILIQPITTDSNNTENNQTEVRN</sequence>
<dbReference type="Pfam" id="PF00691">
    <property type="entry name" value="OmpA"/>
    <property type="match status" value="1"/>
</dbReference>
<evidence type="ECO:0000313" key="11">
    <source>
        <dbReference type="EMBL" id="MBB6447348.1"/>
    </source>
</evidence>
<evidence type="ECO:0000256" key="6">
    <source>
        <dbReference type="ARBA" id="ARBA00023136"/>
    </source>
</evidence>
<dbReference type="PANTHER" id="PTHR30329:SF21">
    <property type="entry name" value="LIPOPROTEIN YIAD-RELATED"/>
    <property type="match status" value="1"/>
</dbReference>
<evidence type="ECO:0000313" key="12">
    <source>
        <dbReference type="Proteomes" id="UP000531594"/>
    </source>
</evidence>
<evidence type="ECO:0000256" key="9">
    <source>
        <dbReference type="SAM" id="Phobius"/>
    </source>
</evidence>
<dbReference type="Proteomes" id="UP000531594">
    <property type="component" value="Unassembled WGS sequence"/>
</dbReference>
<dbReference type="InterPro" id="IPR025713">
    <property type="entry name" value="MotB-like_N_dom"/>
</dbReference>
<dbReference type="PANTHER" id="PTHR30329">
    <property type="entry name" value="STATOR ELEMENT OF FLAGELLAR MOTOR COMPLEX"/>
    <property type="match status" value="1"/>
</dbReference>
<evidence type="ECO:0000256" key="1">
    <source>
        <dbReference type="ARBA" id="ARBA00004162"/>
    </source>
</evidence>
<feature type="compositionally biased region" description="Basic and acidic residues" evidence="8">
    <location>
        <begin position="77"/>
        <end position="87"/>
    </location>
</feature>
<keyword evidence="3" id="KW-1003">Cell membrane</keyword>
<evidence type="ECO:0000256" key="8">
    <source>
        <dbReference type="SAM" id="MobiDB-lite"/>
    </source>
</evidence>
<evidence type="ECO:0000256" key="2">
    <source>
        <dbReference type="ARBA" id="ARBA00008914"/>
    </source>
</evidence>
<proteinExistence type="inferred from homology"/>
<reference evidence="11 12" key="1">
    <citation type="submission" date="2020-08" db="EMBL/GenBank/DDBJ databases">
        <title>Genomic Encyclopedia of Type Strains, Phase IV (KMG-IV): sequencing the most valuable type-strain genomes for metagenomic binning, comparative biology and taxonomic classification.</title>
        <authorList>
            <person name="Goeker M."/>
        </authorList>
    </citation>
    <scope>NUCLEOTIDE SEQUENCE [LARGE SCALE GENOMIC DNA]</scope>
    <source>
        <strain evidence="11 12">DSM 5391</strain>
    </source>
</reference>
<dbReference type="CDD" id="cd07185">
    <property type="entry name" value="OmpA_C-like"/>
    <property type="match status" value="1"/>
</dbReference>
<feature type="compositionally biased region" description="Low complexity" evidence="8">
    <location>
        <begin position="63"/>
        <end position="76"/>
    </location>
</feature>
<evidence type="ECO:0000256" key="5">
    <source>
        <dbReference type="ARBA" id="ARBA00022989"/>
    </source>
</evidence>
<name>A0A7X0HV33_9BACI</name>
<dbReference type="InterPro" id="IPR006665">
    <property type="entry name" value="OmpA-like"/>
</dbReference>